<dbReference type="Proteomes" id="UP001484239">
    <property type="component" value="Unassembled WGS sequence"/>
</dbReference>
<accession>A0ABU9E9W4</accession>
<protein>
    <submittedName>
        <fullName evidence="2">CHAD domain-containing protein</fullName>
    </submittedName>
</protein>
<evidence type="ECO:0000259" key="1">
    <source>
        <dbReference type="SMART" id="SM00880"/>
    </source>
</evidence>
<dbReference type="Pfam" id="PF05235">
    <property type="entry name" value="CHAD"/>
    <property type="match status" value="1"/>
</dbReference>
<gene>
    <name evidence="2" type="ORF">WI372_10150</name>
</gene>
<evidence type="ECO:0000313" key="3">
    <source>
        <dbReference type="Proteomes" id="UP001484239"/>
    </source>
</evidence>
<organism evidence="2 3">
    <name type="scientific">Gaopeijia maritima</name>
    <dbReference type="NCBI Taxonomy" id="3119007"/>
    <lineage>
        <taxon>Bacteria</taxon>
        <taxon>Pseudomonadati</taxon>
        <taxon>Gemmatimonadota</taxon>
        <taxon>Longimicrobiia</taxon>
        <taxon>Gaopeijiales</taxon>
        <taxon>Gaopeijiaceae</taxon>
        <taxon>Gaopeijia</taxon>
    </lineage>
</organism>
<evidence type="ECO:0000313" key="2">
    <source>
        <dbReference type="EMBL" id="MEK9501336.1"/>
    </source>
</evidence>
<comment type="caution">
    <text evidence="2">The sequence shown here is derived from an EMBL/GenBank/DDBJ whole genome shotgun (WGS) entry which is preliminary data.</text>
</comment>
<proteinExistence type="predicted"/>
<dbReference type="InterPro" id="IPR038186">
    <property type="entry name" value="CHAD_dom_sf"/>
</dbReference>
<keyword evidence="3" id="KW-1185">Reference proteome</keyword>
<sequence>MQSDTDSDAPDEIPSGGYRLGLAETVAEGVHRMAREEVDGALARLRDPRYDANEALHDARTRLRKVRALLRLAQDAIGIEVFETEDAAYKQALKLLDPARESYVAVRTVESLRGDFTEVLRPSAFVDLQARLEERHHRILRHTLREGVVPEAIIQLETARGRIDGWPLELADDRVLERGLRRAYERGYASMARAYEPEGGLAGRAFRLWRREARYLWFHYRVIAGAWPPVFEAMADEQLRLSHELGVGKDLGDLIRIVRDADDLADSQWPLLALTGLARERRKYLWQGLRSLGTRLYADTPDAFRDRMRRILQAARGS</sequence>
<name>A0ABU9E9W4_9BACT</name>
<reference evidence="2 3" key="1">
    <citation type="submission" date="2024-02" db="EMBL/GenBank/DDBJ databases">
        <title>A novel Gemmatimonadota bacterium.</title>
        <authorList>
            <person name="Du Z.-J."/>
            <person name="Ye Y.-Q."/>
        </authorList>
    </citation>
    <scope>NUCLEOTIDE SEQUENCE [LARGE SCALE GENOMIC DNA]</scope>
    <source>
        <strain evidence="2 3">DH-20</strain>
    </source>
</reference>
<dbReference type="RefSeq" id="WP_405275935.1">
    <property type="nucleotide sequence ID" value="NZ_CP144380.1"/>
</dbReference>
<dbReference type="EMBL" id="JBBHLI010000005">
    <property type="protein sequence ID" value="MEK9501336.1"/>
    <property type="molecule type" value="Genomic_DNA"/>
</dbReference>
<dbReference type="InterPro" id="IPR007899">
    <property type="entry name" value="CHAD_dom"/>
</dbReference>
<dbReference type="Gene3D" id="1.40.20.10">
    <property type="entry name" value="CHAD domain"/>
    <property type="match status" value="1"/>
</dbReference>
<dbReference type="SMART" id="SM00880">
    <property type="entry name" value="CHAD"/>
    <property type="match status" value="1"/>
</dbReference>
<feature type="domain" description="CHAD" evidence="1">
    <location>
        <begin position="25"/>
        <end position="293"/>
    </location>
</feature>